<evidence type="ECO:0000256" key="1">
    <source>
        <dbReference type="SAM" id="MobiDB-lite"/>
    </source>
</evidence>
<dbReference type="AlphaFoldDB" id="S7WCW3"/>
<evidence type="ECO:0000256" key="2">
    <source>
        <dbReference type="SAM" id="SignalP"/>
    </source>
</evidence>
<comment type="caution">
    <text evidence="3">The sequence shown here is derived from an EMBL/GenBank/DDBJ whole genome shotgun (WGS) entry which is preliminary data.</text>
</comment>
<name>S7WCW3_SPRLO</name>
<dbReference type="VEuPathDB" id="MicrosporidiaDB:SLOPH_706"/>
<reference evidence="4" key="1">
    <citation type="journal article" date="2013" name="PLoS Genet.">
        <title>The genome of Spraguea lophii and the basis of host-microsporidian interactions.</title>
        <authorList>
            <person name="Campbell S.E."/>
            <person name="Williams T.A."/>
            <person name="Yousuf A."/>
            <person name="Soanes D.M."/>
            <person name="Paszkiewicz K.H."/>
            <person name="Williams B.A.P."/>
        </authorList>
    </citation>
    <scope>NUCLEOTIDE SEQUENCE [LARGE SCALE GENOMIC DNA]</scope>
    <source>
        <strain evidence="4">42_110</strain>
    </source>
</reference>
<dbReference type="Gene3D" id="2.80.10.50">
    <property type="match status" value="1"/>
</dbReference>
<feature type="compositionally biased region" description="Basic and acidic residues" evidence="1">
    <location>
        <begin position="262"/>
        <end position="279"/>
    </location>
</feature>
<dbReference type="HOGENOM" id="CLU_624340_0_0_1"/>
<accession>S7WCW3</accession>
<proteinExistence type="predicted"/>
<sequence length="439" mass="50893">MLFYLFSLYFVFLHVKYLRCNKNIKELNYFVGKDINIFFSAYPHFRLAMRRENTDQQFVVSSKHLDNGVFFLDPNAWINKNDEGYEITVGNIKMCSRDNEVVVCNRSGNSVWNINRKGFGYTISQNGKCLSKLEGTALRMQPCTETNDQLMDFKLIIDFLCNKDNKPKKEEGGDILADRLKELISLAKSLSGLGSIYKNDKTLDLLLKLLGDKQNSGIKHLSSDLEIEPGLIDLENSTGYLLKNDENFKHTVIDLFAHRDENNDNKKNTKKDKNKEETARNNSDTGKTRPLSSNLESIQNKPFKNLETEQKNAENNLSKIKKFISKVRNAYKEKYTILNTDYDSLKNKNTVNPRKKSNEIQVHFHKPGSSPNLKFKKSRNNDTHKSVETKEEEKKNNRNDDTHKSVEINEEEKNKITKGKNQFDKILKKHKRLSLNIFK</sequence>
<dbReference type="Proteomes" id="UP000014978">
    <property type="component" value="Unassembled WGS sequence"/>
</dbReference>
<protein>
    <recommendedName>
        <fullName evidence="5">Ricin B lectin domain-containing protein</fullName>
    </recommendedName>
</protein>
<gene>
    <name evidence="3" type="ORF">SLOPH_706</name>
</gene>
<evidence type="ECO:0000313" key="4">
    <source>
        <dbReference type="Proteomes" id="UP000014978"/>
    </source>
</evidence>
<evidence type="ECO:0008006" key="5">
    <source>
        <dbReference type="Google" id="ProtNLM"/>
    </source>
</evidence>
<keyword evidence="2" id="KW-0732">Signal</keyword>
<dbReference type="InParanoid" id="S7WCW3"/>
<organism evidence="3 4">
    <name type="scientific">Spraguea lophii (strain 42_110)</name>
    <name type="common">Microsporidian parasite</name>
    <dbReference type="NCBI Taxonomy" id="1358809"/>
    <lineage>
        <taxon>Eukaryota</taxon>
        <taxon>Fungi</taxon>
        <taxon>Fungi incertae sedis</taxon>
        <taxon>Microsporidia</taxon>
        <taxon>Spragueidae</taxon>
        <taxon>Spraguea</taxon>
    </lineage>
</organism>
<dbReference type="EMBL" id="ATCN01000177">
    <property type="protein sequence ID" value="EPR79627.1"/>
    <property type="molecule type" value="Genomic_DNA"/>
</dbReference>
<keyword evidence="4" id="KW-1185">Reference proteome</keyword>
<feature type="signal peptide" evidence="2">
    <location>
        <begin position="1"/>
        <end position="20"/>
    </location>
</feature>
<feature type="region of interest" description="Disordered" evidence="1">
    <location>
        <begin position="262"/>
        <end position="305"/>
    </location>
</feature>
<dbReference type="OrthoDB" id="2195775at2759"/>
<evidence type="ECO:0000313" key="3">
    <source>
        <dbReference type="EMBL" id="EPR79627.1"/>
    </source>
</evidence>
<feature type="compositionally biased region" description="Basic and acidic residues" evidence="1">
    <location>
        <begin position="379"/>
        <end position="415"/>
    </location>
</feature>
<dbReference type="CDD" id="cd00161">
    <property type="entry name" value="beta-trefoil_Ricin-like"/>
    <property type="match status" value="1"/>
</dbReference>
<feature type="compositionally biased region" description="Polar residues" evidence="1">
    <location>
        <begin position="280"/>
        <end position="302"/>
    </location>
</feature>
<feature type="chain" id="PRO_5004558864" description="Ricin B lectin domain-containing protein" evidence="2">
    <location>
        <begin position="21"/>
        <end position="439"/>
    </location>
</feature>
<feature type="region of interest" description="Disordered" evidence="1">
    <location>
        <begin position="364"/>
        <end position="415"/>
    </location>
</feature>